<evidence type="ECO:0000313" key="1">
    <source>
        <dbReference type="EMBL" id="CAG8741836.1"/>
    </source>
</evidence>
<accession>A0ACA9Q9W2</accession>
<reference evidence="1" key="1">
    <citation type="submission" date="2021-06" db="EMBL/GenBank/DDBJ databases">
        <authorList>
            <person name="Kallberg Y."/>
            <person name="Tangrot J."/>
            <person name="Rosling A."/>
        </authorList>
    </citation>
    <scope>NUCLEOTIDE SEQUENCE</scope>
    <source>
        <strain evidence="1">MA461A</strain>
    </source>
</reference>
<proteinExistence type="predicted"/>
<name>A0ACA9Q9W2_9GLOM</name>
<gene>
    <name evidence="1" type="ORF">RPERSI_LOCUS13231</name>
</gene>
<keyword evidence="2" id="KW-1185">Reference proteome</keyword>
<evidence type="ECO:0000313" key="2">
    <source>
        <dbReference type="Proteomes" id="UP000789920"/>
    </source>
</evidence>
<organism evidence="1 2">
    <name type="scientific">Racocetra persica</name>
    <dbReference type="NCBI Taxonomy" id="160502"/>
    <lineage>
        <taxon>Eukaryota</taxon>
        <taxon>Fungi</taxon>
        <taxon>Fungi incertae sedis</taxon>
        <taxon>Mucoromycota</taxon>
        <taxon>Glomeromycotina</taxon>
        <taxon>Glomeromycetes</taxon>
        <taxon>Diversisporales</taxon>
        <taxon>Gigasporaceae</taxon>
        <taxon>Racocetra</taxon>
    </lineage>
</organism>
<dbReference type="Proteomes" id="UP000789920">
    <property type="component" value="Unassembled WGS sequence"/>
</dbReference>
<protein>
    <submittedName>
        <fullName evidence="1">36432_t:CDS:1</fullName>
    </submittedName>
</protein>
<dbReference type="EMBL" id="CAJVQC010029141">
    <property type="protein sequence ID" value="CAG8741836.1"/>
    <property type="molecule type" value="Genomic_DNA"/>
</dbReference>
<comment type="caution">
    <text evidence="1">The sequence shown here is derived from an EMBL/GenBank/DDBJ whole genome shotgun (WGS) entry which is preliminary data.</text>
</comment>
<sequence length="45" mass="5106">MIIEPLKQEPNLFEAGGSIEQSIWSSNNRIFEGDKLFYAKASAFK</sequence>
<feature type="non-terminal residue" evidence="1">
    <location>
        <position position="45"/>
    </location>
</feature>